<dbReference type="Pfam" id="PF10935">
    <property type="entry name" value="DUF2637"/>
    <property type="match status" value="1"/>
</dbReference>
<keyword evidence="2" id="KW-0472">Membrane</keyword>
<feature type="transmembrane region" description="Helical" evidence="2">
    <location>
        <begin position="25"/>
        <end position="45"/>
    </location>
</feature>
<dbReference type="InterPro" id="IPR021235">
    <property type="entry name" value="DUF2637"/>
</dbReference>
<comment type="caution">
    <text evidence="3">The sequence shown here is derived from an EMBL/GenBank/DDBJ whole genome shotgun (WGS) entry which is preliminary data.</text>
</comment>
<feature type="region of interest" description="Disordered" evidence="1">
    <location>
        <begin position="329"/>
        <end position="374"/>
    </location>
</feature>
<evidence type="ECO:0000313" key="4">
    <source>
        <dbReference type="Proteomes" id="UP000319927"/>
    </source>
</evidence>
<dbReference type="AlphaFoldDB" id="A0A561WWJ9"/>
<feature type="region of interest" description="Disordered" evidence="1">
    <location>
        <begin position="215"/>
        <end position="309"/>
    </location>
</feature>
<feature type="compositionally biased region" description="Basic and acidic residues" evidence="1">
    <location>
        <begin position="237"/>
        <end position="252"/>
    </location>
</feature>
<feature type="compositionally biased region" description="Polar residues" evidence="1">
    <location>
        <begin position="223"/>
        <end position="236"/>
    </location>
</feature>
<feature type="transmembrane region" description="Helical" evidence="2">
    <location>
        <begin position="82"/>
        <end position="104"/>
    </location>
</feature>
<keyword evidence="2" id="KW-0812">Transmembrane</keyword>
<keyword evidence="2" id="KW-1133">Transmembrane helix</keyword>
<evidence type="ECO:0000256" key="1">
    <source>
        <dbReference type="SAM" id="MobiDB-lite"/>
    </source>
</evidence>
<feature type="region of interest" description="Disordered" evidence="1">
    <location>
        <begin position="145"/>
        <end position="171"/>
    </location>
</feature>
<evidence type="ECO:0000313" key="3">
    <source>
        <dbReference type="EMBL" id="TWG28209.1"/>
    </source>
</evidence>
<feature type="transmembrane region" description="Helical" evidence="2">
    <location>
        <begin position="116"/>
        <end position="139"/>
    </location>
</feature>
<evidence type="ECO:0000256" key="2">
    <source>
        <dbReference type="SAM" id="Phobius"/>
    </source>
</evidence>
<gene>
    <name evidence="3" type="ORF">FHX75_111360</name>
</gene>
<organism evidence="3 4">
    <name type="scientific">Micromonospora palomenae</name>
    <dbReference type="NCBI Taxonomy" id="1461247"/>
    <lineage>
        <taxon>Bacteria</taxon>
        <taxon>Bacillati</taxon>
        <taxon>Actinomycetota</taxon>
        <taxon>Actinomycetes</taxon>
        <taxon>Micromonosporales</taxon>
        <taxon>Micromonosporaceae</taxon>
        <taxon>Micromonospora</taxon>
    </lineage>
</organism>
<reference evidence="3 4" key="1">
    <citation type="submission" date="2019-06" db="EMBL/GenBank/DDBJ databases">
        <title>Sequencing the genomes of 1000 actinobacteria strains.</title>
        <authorList>
            <person name="Klenk H.-P."/>
        </authorList>
    </citation>
    <scope>NUCLEOTIDE SEQUENCE [LARGE SCALE GENOMIC DNA]</scope>
    <source>
        <strain evidence="3 4">DSM 102131</strain>
    </source>
</reference>
<dbReference type="EMBL" id="VIXA01000001">
    <property type="protein sequence ID" value="TWG28209.1"/>
    <property type="molecule type" value="Genomic_DNA"/>
</dbReference>
<protein>
    <submittedName>
        <fullName evidence="3">Uncharacterized protein DUF2637</fullName>
    </submittedName>
</protein>
<dbReference type="Proteomes" id="UP000319927">
    <property type="component" value="Unassembled WGS sequence"/>
</dbReference>
<sequence length="374" mass="38964">MSSATTPVTAEVSEVDRRHLRRLRWAVRAVLALGVAASIAANVLHARPNPISQVISAWPPLALMLTVELISRVPTHQRALGILRLAAAAPIAAIAAWVSYWHMAGVAARYGETEAAAAYLLPLSVDGLVVVASVSLVEITGRLRATPPRPAAAPGSTTAGHQSRPGNATPYVPLAAETESEAASGTALHLATPVIPGRTQGSQPVAPVAVAAHTRRLPESPPATHSRQQPYRNGTHTGDDRRAASADDDRTSAEAVGQRGSGQVSGHHPADAHPGLHPVAAGVTDPAAQTPGQSLVDSTDAQHRPGEDAVPTDTAAAVAYWHGRDPTLHPSEIAARIGRSERTVRRYWPPRPHSSGPQVNGPLAGSRRNGRAAS</sequence>
<feature type="compositionally biased region" description="Polar residues" evidence="1">
    <location>
        <begin position="290"/>
        <end position="299"/>
    </location>
</feature>
<proteinExistence type="predicted"/>
<feature type="transmembrane region" description="Helical" evidence="2">
    <location>
        <begin position="51"/>
        <end position="70"/>
    </location>
</feature>
<name>A0A561WWJ9_9ACTN</name>
<keyword evidence="4" id="KW-1185">Reference proteome</keyword>
<dbReference type="RefSeq" id="WP_425463470.1">
    <property type="nucleotide sequence ID" value="NZ_VIXA01000001.1"/>
</dbReference>
<feature type="compositionally biased region" description="Low complexity" evidence="1">
    <location>
        <begin position="145"/>
        <end position="160"/>
    </location>
</feature>
<accession>A0A561WWJ9</accession>